<feature type="compositionally biased region" description="Polar residues" evidence="1">
    <location>
        <begin position="81"/>
        <end position="95"/>
    </location>
</feature>
<evidence type="ECO:0008006" key="5">
    <source>
        <dbReference type="Google" id="ProtNLM"/>
    </source>
</evidence>
<feature type="chain" id="PRO_5040474231" description="Meiotically up-regulated protein Msb1/Mug8 domain-containing protein" evidence="2">
    <location>
        <begin position="32"/>
        <end position="725"/>
    </location>
</feature>
<reference evidence="3" key="1">
    <citation type="submission" date="2013-11" db="EMBL/GenBank/DDBJ databases">
        <title>Genome sequence of the fusiform rust pathogen reveals effectors for host alternation and coevolution with pine.</title>
        <authorList>
            <consortium name="DOE Joint Genome Institute"/>
            <person name="Smith K."/>
            <person name="Pendleton A."/>
            <person name="Kubisiak T."/>
            <person name="Anderson C."/>
            <person name="Salamov A."/>
            <person name="Aerts A."/>
            <person name="Riley R."/>
            <person name="Clum A."/>
            <person name="Lindquist E."/>
            <person name="Ence D."/>
            <person name="Campbell M."/>
            <person name="Kronenberg Z."/>
            <person name="Feau N."/>
            <person name="Dhillon B."/>
            <person name="Hamelin R."/>
            <person name="Burleigh J."/>
            <person name="Smith J."/>
            <person name="Yandell M."/>
            <person name="Nelson C."/>
            <person name="Grigoriev I."/>
            <person name="Davis J."/>
        </authorList>
    </citation>
    <scope>NUCLEOTIDE SEQUENCE</scope>
    <source>
        <strain evidence="3">G11</strain>
    </source>
</reference>
<feature type="compositionally biased region" description="Pro residues" evidence="1">
    <location>
        <begin position="443"/>
        <end position="457"/>
    </location>
</feature>
<name>A0A9P6N7S1_9BASI</name>
<feature type="compositionally biased region" description="Polar residues" evidence="1">
    <location>
        <begin position="349"/>
        <end position="386"/>
    </location>
</feature>
<accession>A0A9P6N7S1</accession>
<feature type="region of interest" description="Disordered" evidence="1">
    <location>
        <begin position="344"/>
        <end position="402"/>
    </location>
</feature>
<organism evidence="3 4">
    <name type="scientific">Cronartium quercuum f. sp. fusiforme G11</name>
    <dbReference type="NCBI Taxonomy" id="708437"/>
    <lineage>
        <taxon>Eukaryota</taxon>
        <taxon>Fungi</taxon>
        <taxon>Dikarya</taxon>
        <taxon>Basidiomycota</taxon>
        <taxon>Pucciniomycotina</taxon>
        <taxon>Pucciniomycetes</taxon>
        <taxon>Pucciniales</taxon>
        <taxon>Coleosporiaceae</taxon>
        <taxon>Cronartium</taxon>
    </lineage>
</organism>
<feature type="compositionally biased region" description="Basic and acidic residues" evidence="1">
    <location>
        <begin position="97"/>
        <end position="106"/>
    </location>
</feature>
<evidence type="ECO:0000313" key="3">
    <source>
        <dbReference type="EMBL" id="KAG0139249.1"/>
    </source>
</evidence>
<keyword evidence="2" id="KW-0732">Signal</keyword>
<feature type="signal peptide" evidence="2">
    <location>
        <begin position="1"/>
        <end position="31"/>
    </location>
</feature>
<dbReference type="EMBL" id="MU167667">
    <property type="protein sequence ID" value="KAG0139249.1"/>
    <property type="molecule type" value="Genomic_DNA"/>
</dbReference>
<dbReference type="Proteomes" id="UP000886653">
    <property type="component" value="Unassembled WGS sequence"/>
</dbReference>
<keyword evidence="4" id="KW-1185">Reference proteome</keyword>
<feature type="compositionally biased region" description="Polar residues" evidence="1">
    <location>
        <begin position="318"/>
        <end position="327"/>
    </location>
</feature>
<proteinExistence type="predicted"/>
<evidence type="ECO:0000313" key="4">
    <source>
        <dbReference type="Proteomes" id="UP000886653"/>
    </source>
</evidence>
<comment type="caution">
    <text evidence="3">The sequence shown here is derived from an EMBL/GenBank/DDBJ whole genome shotgun (WGS) entry which is preliminary data.</text>
</comment>
<feature type="compositionally biased region" description="Polar residues" evidence="1">
    <location>
        <begin position="110"/>
        <end position="126"/>
    </location>
</feature>
<dbReference type="AlphaFoldDB" id="A0A9P6N7S1"/>
<protein>
    <recommendedName>
        <fullName evidence="5">Meiotically up-regulated protein Msb1/Mug8 domain-containing protein</fullName>
    </recommendedName>
</protein>
<feature type="compositionally biased region" description="Low complexity" evidence="1">
    <location>
        <begin position="299"/>
        <end position="311"/>
    </location>
</feature>
<evidence type="ECO:0000256" key="2">
    <source>
        <dbReference type="SAM" id="SignalP"/>
    </source>
</evidence>
<feature type="region of interest" description="Disordered" evidence="1">
    <location>
        <begin position="435"/>
        <end position="457"/>
    </location>
</feature>
<sequence length="725" mass="80679">MRFTFISYSNLFWFSFNCIKLLSWLGGFGQADCVTLRKRFEDTTSLPFSEKRLESVQNNGFHSDLSELPDILGHGHIEPTGQPSRSEPLSKSSVETPLEHVVHSLEDLTPSRSSSKTRSVTASQKQCPHKRRCSSERPGYPLGEAYIGRRNVFSVPAPLGPLIAPRPSPYKIDHVPVNQPLGRSMSYQPSPPVIALNARWSPYPLMTTSTKLQAHNTYDPSLAASSSRRPANSKSHAKVWANPYHDSSMSSPQDYIESHPVVDIGIFSRESSNTMSTKSSTLSYLQSPTTDHILLRQSNSQSFSSQPFSSSFEHDVGQSKTLPTSRVPQNMIVGFPFDNENVPEILGDNSISPKPQSQTSPAPASWPLSTPSTLNRPSGSVLSIPSTPTPDDHSASTSQSLQELTPELLRLENFLMSDSTPDALPSSAGSGHFIPNFQFDLSPSPPPPTSSIPLPHSRPPLPHSPNQIQPRNAFRAFRFAAEISRGHSLIIETKNLQGIYESINLRKMLVPFIYDRLVDGMNAKDLFLLLACFWGKHVAKLSPIDEQKSSMLWLDDNLRKGSPFSSKHNVPSVIRETFVDTEVGLIKAWVSYLYSQWEEFTRPSHLYQSQKYPTIHSFIRRLTSLADVAYRHAAWGLPSLLDTLLASNGIGKRHAQALLRQAYEIVPQAAIHWSPEMIAIFRQPDLAFERSKSNLWITSAPTDTKPPIVHSEPNLPLPNSNSLDR</sequence>
<feature type="region of interest" description="Disordered" evidence="1">
    <location>
        <begin position="72"/>
        <end position="136"/>
    </location>
</feature>
<evidence type="ECO:0000256" key="1">
    <source>
        <dbReference type="SAM" id="MobiDB-lite"/>
    </source>
</evidence>
<feature type="region of interest" description="Disordered" evidence="1">
    <location>
        <begin position="702"/>
        <end position="725"/>
    </location>
</feature>
<feature type="region of interest" description="Disordered" evidence="1">
    <location>
        <begin position="299"/>
        <end position="327"/>
    </location>
</feature>
<gene>
    <name evidence="3" type="ORF">CROQUDRAFT_675182</name>
</gene>